<keyword evidence="9 13" id="KW-0472">Membrane</keyword>
<evidence type="ECO:0000256" key="3">
    <source>
        <dbReference type="ARBA" id="ARBA00022475"/>
    </source>
</evidence>
<evidence type="ECO:0000256" key="4">
    <source>
        <dbReference type="ARBA" id="ARBA00022606"/>
    </source>
</evidence>
<name>H9GS86_ANOCA</name>
<dbReference type="Gene3D" id="1.20.1070.10">
    <property type="entry name" value="Rhodopsin 7-helix transmembrane proteins"/>
    <property type="match status" value="1"/>
</dbReference>
<dbReference type="OMA" id="MPIHVGQ"/>
<organism evidence="15 16">
    <name type="scientific">Anolis carolinensis</name>
    <name type="common">Green anole</name>
    <name type="synonym">American chameleon</name>
    <dbReference type="NCBI Taxonomy" id="28377"/>
    <lineage>
        <taxon>Eukaryota</taxon>
        <taxon>Metazoa</taxon>
        <taxon>Chordata</taxon>
        <taxon>Craniata</taxon>
        <taxon>Vertebrata</taxon>
        <taxon>Euteleostomi</taxon>
        <taxon>Lepidosauria</taxon>
        <taxon>Squamata</taxon>
        <taxon>Bifurcata</taxon>
        <taxon>Unidentata</taxon>
        <taxon>Episquamata</taxon>
        <taxon>Toxicofera</taxon>
        <taxon>Iguania</taxon>
        <taxon>Dactyloidae</taxon>
        <taxon>Anolis</taxon>
    </lineage>
</organism>
<dbReference type="InParanoid" id="H9GS86"/>
<evidence type="ECO:0000256" key="6">
    <source>
        <dbReference type="ARBA" id="ARBA00022725"/>
    </source>
</evidence>
<keyword evidence="11 12" id="KW-0807">Transducer</keyword>
<gene>
    <name evidence="15" type="primary">LOC100552341</name>
</gene>
<evidence type="ECO:0000256" key="10">
    <source>
        <dbReference type="ARBA" id="ARBA00023170"/>
    </source>
</evidence>
<dbReference type="SUPFAM" id="SSF81321">
    <property type="entry name" value="Family A G protein-coupled receptor-like"/>
    <property type="match status" value="1"/>
</dbReference>
<dbReference type="GO" id="GO:0004984">
    <property type="term" value="F:olfactory receptor activity"/>
    <property type="evidence" value="ECO:0000318"/>
    <property type="project" value="GO_Central"/>
</dbReference>
<feature type="transmembrane region" description="Helical" evidence="13">
    <location>
        <begin position="114"/>
        <end position="132"/>
    </location>
</feature>
<dbReference type="Pfam" id="PF13853">
    <property type="entry name" value="7tm_4"/>
    <property type="match status" value="1"/>
</dbReference>
<dbReference type="InterPro" id="IPR017452">
    <property type="entry name" value="GPCR_Rhodpsn_7TM"/>
</dbReference>
<keyword evidence="3 13" id="KW-1003">Cell membrane</keyword>
<dbReference type="GO" id="GO:0050911">
    <property type="term" value="P:detection of chemical stimulus involved in sensory perception of smell"/>
    <property type="evidence" value="ECO:0000318"/>
    <property type="project" value="GO_Central"/>
</dbReference>
<feature type="domain" description="G-protein coupled receptors family 1 profile" evidence="14">
    <location>
        <begin position="53"/>
        <end position="302"/>
    </location>
</feature>
<protein>
    <recommendedName>
        <fullName evidence="13">Olfactory receptor</fullName>
    </recommendedName>
</protein>
<dbReference type="PRINTS" id="PR00237">
    <property type="entry name" value="GPCRRHODOPSN"/>
</dbReference>
<dbReference type="Proteomes" id="UP000001646">
    <property type="component" value="Unplaced"/>
</dbReference>
<comment type="subcellular location">
    <subcellularLocation>
        <location evidence="1 13">Cell membrane</location>
        <topology evidence="1 13">Multi-pass membrane protein</topology>
    </subcellularLocation>
</comment>
<evidence type="ECO:0000256" key="12">
    <source>
        <dbReference type="RuleBase" id="RU000688"/>
    </source>
</evidence>
<dbReference type="GO" id="GO:0005886">
    <property type="term" value="C:plasma membrane"/>
    <property type="evidence" value="ECO:0000318"/>
    <property type="project" value="GO_Central"/>
</dbReference>
<feature type="transmembrane region" description="Helical" evidence="13">
    <location>
        <begin position="152"/>
        <end position="176"/>
    </location>
</feature>
<dbReference type="HOGENOM" id="CLU_012526_0_1_1"/>
<dbReference type="PRINTS" id="PR00245">
    <property type="entry name" value="OLFACTORYR"/>
</dbReference>
<dbReference type="PROSITE" id="PS00237">
    <property type="entry name" value="G_PROTEIN_RECEP_F1_1"/>
    <property type="match status" value="1"/>
</dbReference>
<feature type="transmembrane region" description="Helical" evidence="13">
    <location>
        <begin position="285"/>
        <end position="304"/>
    </location>
</feature>
<dbReference type="PANTHER" id="PTHR26453">
    <property type="entry name" value="OLFACTORY RECEPTOR"/>
    <property type="match status" value="1"/>
</dbReference>
<feature type="transmembrane region" description="Helical" evidence="13">
    <location>
        <begin position="72"/>
        <end position="94"/>
    </location>
</feature>
<dbReference type="CDD" id="cd15225">
    <property type="entry name" value="7tmA_OR10A-like"/>
    <property type="match status" value="1"/>
</dbReference>
<sequence>IIAISVDVFETNMFKENRSAFSGFTLLGYSELPNLQGFLFMLFLSIYGGIILGNGMFIYVTVTDPALDTPMYFFLKSLSFLEICYTSVTIPKILVNLVVEDQTISFIGCAVQMYFMLLLGGTECLLLAAMAYDRYVAICHPLHYKVIMNRKLCLGFLFLSLAINVPMHVGQVYFLFTLPFCDSHEIDNLFCDIPPLLDLACADIHKSQLFVFAAAALFLVIPFCLIFSSYVKIISAILKMPSVNGRKKVFSTCSSHLTVISLFYGSAIIVYLSPRSNEITEINKLVSLFYIILVPMFNPVIYSLRNKEVKVSLGKLLSGLGRS</sequence>
<feature type="transmembrane region" description="Helical" evidence="13">
    <location>
        <begin position="249"/>
        <end position="273"/>
    </location>
</feature>
<evidence type="ECO:0000259" key="14">
    <source>
        <dbReference type="PROSITE" id="PS50262"/>
    </source>
</evidence>
<feature type="transmembrane region" description="Helical" evidence="13">
    <location>
        <begin position="38"/>
        <end position="60"/>
    </location>
</feature>
<proteinExistence type="inferred from homology"/>
<keyword evidence="7 13" id="KW-1133">Transmembrane helix</keyword>
<dbReference type="GO" id="GO:0004930">
    <property type="term" value="F:G protein-coupled receptor activity"/>
    <property type="evidence" value="ECO:0007669"/>
    <property type="project" value="UniProtKB-KW"/>
</dbReference>
<keyword evidence="8 12" id="KW-0297">G-protein coupled receptor</keyword>
<evidence type="ECO:0000256" key="1">
    <source>
        <dbReference type="ARBA" id="ARBA00004651"/>
    </source>
</evidence>
<feature type="transmembrane region" description="Helical" evidence="13">
    <location>
        <begin position="209"/>
        <end position="228"/>
    </location>
</feature>
<dbReference type="eggNOG" id="ENOG502SI62">
    <property type="taxonomic scope" value="Eukaryota"/>
</dbReference>
<comment type="similarity">
    <text evidence="2 12">Belongs to the G-protein coupled receptor 1 family.</text>
</comment>
<evidence type="ECO:0000256" key="8">
    <source>
        <dbReference type="ARBA" id="ARBA00023040"/>
    </source>
</evidence>
<keyword evidence="16" id="KW-1185">Reference proteome</keyword>
<dbReference type="GeneTree" id="ENSGT01150000286972"/>
<keyword evidence="5 12" id="KW-0812">Transmembrane</keyword>
<keyword evidence="6 13" id="KW-0552">Olfaction</keyword>
<evidence type="ECO:0000256" key="7">
    <source>
        <dbReference type="ARBA" id="ARBA00022989"/>
    </source>
</evidence>
<dbReference type="PROSITE" id="PS50262">
    <property type="entry name" value="G_PROTEIN_RECEP_F1_2"/>
    <property type="match status" value="1"/>
</dbReference>
<dbReference type="InterPro" id="IPR000725">
    <property type="entry name" value="Olfact_rcpt"/>
</dbReference>
<dbReference type="FunFam" id="1.20.1070.10:FF:000001">
    <property type="entry name" value="Olfactory receptor"/>
    <property type="match status" value="1"/>
</dbReference>
<evidence type="ECO:0000256" key="2">
    <source>
        <dbReference type="ARBA" id="ARBA00010663"/>
    </source>
</evidence>
<reference evidence="15" key="3">
    <citation type="submission" date="2025-09" db="UniProtKB">
        <authorList>
            <consortium name="Ensembl"/>
        </authorList>
    </citation>
    <scope>IDENTIFICATION</scope>
</reference>
<evidence type="ECO:0000256" key="5">
    <source>
        <dbReference type="ARBA" id="ARBA00022692"/>
    </source>
</evidence>
<dbReference type="InterPro" id="IPR000276">
    <property type="entry name" value="GPCR_Rhodpsn"/>
</dbReference>
<dbReference type="Ensembl" id="ENSACAT00000022387.1">
    <property type="protein sequence ID" value="ENSACAP00000019295.1"/>
    <property type="gene ID" value="ENSACAG00000027815.1"/>
</dbReference>
<evidence type="ECO:0000256" key="11">
    <source>
        <dbReference type="ARBA" id="ARBA00023224"/>
    </source>
</evidence>
<evidence type="ECO:0000256" key="9">
    <source>
        <dbReference type="ARBA" id="ARBA00023136"/>
    </source>
</evidence>
<keyword evidence="10 12" id="KW-0675">Receptor</keyword>
<reference evidence="15" key="1">
    <citation type="submission" date="2009-12" db="EMBL/GenBank/DDBJ databases">
        <title>The Genome Sequence of Anolis carolinensis (Green Anole Lizard).</title>
        <authorList>
            <consortium name="The Genome Sequencing Platform"/>
            <person name="Di Palma F."/>
            <person name="Alfoldi J."/>
            <person name="Heiman D."/>
            <person name="Young S."/>
            <person name="Grabherr M."/>
            <person name="Johnson J."/>
            <person name="Lander E.S."/>
            <person name="Lindblad-Toh K."/>
        </authorList>
    </citation>
    <scope>NUCLEOTIDE SEQUENCE [LARGE SCALE GENOMIC DNA]</scope>
    <source>
        <strain evidence="15">JBL SC #1</strain>
    </source>
</reference>
<accession>H9GS86</accession>
<dbReference type="AlphaFoldDB" id="H9GS86"/>
<evidence type="ECO:0000313" key="16">
    <source>
        <dbReference type="Proteomes" id="UP000001646"/>
    </source>
</evidence>
<evidence type="ECO:0000313" key="15">
    <source>
        <dbReference type="Ensembl" id="ENSACAP00000019295.1"/>
    </source>
</evidence>
<keyword evidence="4 13" id="KW-0716">Sensory transduction</keyword>
<evidence type="ECO:0000256" key="13">
    <source>
        <dbReference type="RuleBase" id="RU363047"/>
    </source>
</evidence>
<reference evidence="15" key="2">
    <citation type="submission" date="2025-08" db="UniProtKB">
        <authorList>
            <consortium name="Ensembl"/>
        </authorList>
    </citation>
    <scope>IDENTIFICATION</scope>
</reference>
<dbReference type="FunFam" id="1.10.1220.70:FF:000001">
    <property type="entry name" value="Olfactory receptor"/>
    <property type="match status" value="1"/>
</dbReference>